<evidence type="ECO:0000256" key="4">
    <source>
        <dbReference type="PROSITE-ProRule" id="PRU00473"/>
    </source>
</evidence>
<dbReference type="InterPro" id="IPR006664">
    <property type="entry name" value="OMP_bac"/>
</dbReference>
<sequence>MPSESRDYSNNRERQSMPPRGLDTMRFTQKHFGKTLLASAAALLISHGALASSAANQLRELNSTWNADLSVALEGGKKNLALGDPVRYHLNAGQGGHCYLVHIDTQGTTSLMRPSDCSNAEAGSYFPSSGSLQASEPEGKETVFAIIAKAPLTSAETLLNNSPGYVTLDETGTNQLLGDIRMAAASSQLALAETSYLVGNSQLAMSDPDLQYTTRGIIRKVVESTEAEEGLNDAIGEVSFDVQSINFEFGSDELAADGIRQLDEFGAALVSPELEQLKLRVAGHTDDQGEESYNLDLSQRRAKAVALYLESNYEVDSGRLEVVGMGEEKPLVPDASLEARAKNRRVEMVFITE</sequence>
<keyword evidence="3" id="KW-0998">Cell outer membrane</keyword>
<organism evidence="7 8">
    <name type="scientific">Candidatus Seongchinamella marina</name>
    <dbReference type="NCBI Taxonomy" id="2518990"/>
    <lineage>
        <taxon>Bacteria</taxon>
        <taxon>Pseudomonadati</taxon>
        <taxon>Pseudomonadota</taxon>
        <taxon>Gammaproteobacteria</taxon>
        <taxon>Cellvibrionales</taxon>
        <taxon>Halieaceae</taxon>
        <taxon>Seongchinamella</taxon>
    </lineage>
</organism>
<evidence type="ECO:0000259" key="6">
    <source>
        <dbReference type="PROSITE" id="PS51123"/>
    </source>
</evidence>
<evidence type="ECO:0000256" key="5">
    <source>
        <dbReference type="SAM" id="MobiDB-lite"/>
    </source>
</evidence>
<keyword evidence="2 4" id="KW-0472">Membrane</keyword>
<dbReference type="CDD" id="cd07185">
    <property type="entry name" value="OmpA_C-like"/>
    <property type="match status" value="1"/>
</dbReference>
<dbReference type="Gene3D" id="3.30.1330.60">
    <property type="entry name" value="OmpA-like domain"/>
    <property type="match status" value="1"/>
</dbReference>
<dbReference type="EMBL" id="SHNP01000003">
    <property type="protein sequence ID" value="MCX2974098.1"/>
    <property type="molecule type" value="Genomic_DNA"/>
</dbReference>
<name>A0ABT3SVS6_9GAMM</name>
<evidence type="ECO:0000256" key="3">
    <source>
        <dbReference type="ARBA" id="ARBA00023237"/>
    </source>
</evidence>
<feature type="compositionally biased region" description="Basic and acidic residues" evidence="5">
    <location>
        <begin position="1"/>
        <end position="15"/>
    </location>
</feature>
<dbReference type="Proteomes" id="UP001143307">
    <property type="component" value="Unassembled WGS sequence"/>
</dbReference>
<feature type="domain" description="OmpA-like" evidence="6">
    <location>
        <begin position="234"/>
        <end position="353"/>
    </location>
</feature>
<gene>
    <name evidence="7" type="ORF">EYC87_10950</name>
</gene>
<comment type="subcellular location">
    <subcellularLocation>
        <location evidence="1">Cell outer membrane</location>
    </subcellularLocation>
</comment>
<accession>A0ABT3SVS6</accession>
<comment type="caution">
    <text evidence="7">The sequence shown here is derived from an EMBL/GenBank/DDBJ whole genome shotgun (WGS) entry which is preliminary data.</text>
</comment>
<dbReference type="PRINTS" id="PR01021">
    <property type="entry name" value="OMPADOMAIN"/>
</dbReference>
<reference evidence="7" key="1">
    <citation type="submission" date="2019-02" db="EMBL/GenBank/DDBJ databases">
        <authorList>
            <person name="Li S.-H."/>
        </authorList>
    </citation>
    <scope>NUCLEOTIDE SEQUENCE</scope>
    <source>
        <strain evidence="7">IMCC8485</strain>
    </source>
</reference>
<dbReference type="InterPro" id="IPR006665">
    <property type="entry name" value="OmpA-like"/>
</dbReference>
<dbReference type="PANTHER" id="PTHR30329">
    <property type="entry name" value="STATOR ELEMENT OF FLAGELLAR MOTOR COMPLEX"/>
    <property type="match status" value="1"/>
</dbReference>
<feature type="region of interest" description="Disordered" evidence="5">
    <location>
        <begin position="1"/>
        <end position="22"/>
    </location>
</feature>
<dbReference type="InterPro" id="IPR036737">
    <property type="entry name" value="OmpA-like_sf"/>
</dbReference>
<keyword evidence="8" id="KW-1185">Reference proteome</keyword>
<proteinExistence type="predicted"/>
<dbReference type="Pfam" id="PF00691">
    <property type="entry name" value="OmpA"/>
    <property type="match status" value="1"/>
</dbReference>
<dbReference type="PROSITE" id="PS51123">
    <property type="entry name" value="OMPA_2"/>
    <property type="match status" value="1"/>
</dbReference>
<evidence type="ECO:0000313" key="8">
    <source>
        <dbReference type="Proteomes" id="UP001143307"/>
    </source>
</evidence>
<dbReference type="InterPro" id="IPR050330">
    <property type="entry name" value="Bact_OuterMem_StrucFunc"/>
</dbReference>
<evidence type="ECO:0000256" key="1">
    <source>
        <dbReference type="ARBA" id="ARBA00004442"/>
    </source>
</evidence>
<dbReference type="PANTHER" id="PTHR30329:SF21">
    <property type="entry name" value="LIPOPROTEIN YIAD-RELATED"/>
    <property type="match status" value="1"/>
</dbReference>
<evidence type="ECO:0000313" key="7">
    <source>
        <dbReference type="EMBL" id="MCX2974098.1"/>
    </source>
</evidence>
<dbReference type="SUPFAM" id="SSF103088">
    <property type="entry name" value="OmpA-like"/>
    <property type="match status" value="1"/>
</dbReference>
<evidence type="ECO:0000256" key="2">
    <source>
        <dbReference type="ARBA" id="ARBA00023136"/>
    </source>
</evidence>
<protein>
    <submittedName>
        <fullName evidence="7">DUF4384 domain-containing protein</fullName>
    </submittedName>
</protein>